<feature type="transmembrane region" description="Helical" evidence="9">
    <location>
        <begin position="28"/>
        <end position="45"/>
    </location>
</feature>
<dbReference type="SUPFAM" id="SSF55073">
    <property type="entry name" value="Nucleotide cyclase"/>
    <property type="match status" value="1"/>
</dbReference>
<dbReference type="Proteomes" id="UP000316649">
    <property type="component" value="Unassembled WGS sequence"/>
</dbReference>
<dbReference type="EMBL" id="VMNH01000005">
    <property type="protein sequence ID" value="TVO76957.1"/>
    <property type="molecule type" value="Genomic_DNA"/>
</dbReference>
<evidence type="ECO:0000256" key="9">
    <source>
        <dbReference type="SAM" id="Phobius"/>
    </source>
</evidence>
<dbReference type="PANTHER" id="PTHR45138">
    <property type="entry name" value="REGULATORY COMPONENTS OF SENSORY TRANSDUCTION SYSTEM"/>
    <property type="match status" value="1"/>
</dbReference>
<dbReference type="CDD" id="cd01949">
    <property type="entry name" value="GGDEF"/>
    <property type="match status" value="1"/>
</dbReference>
<feature type="transmembrane region" description="Helical" evidence="9">
    <location>
        <begin position="135"/>
        <end position="159"/>
    </location>
</feature>
<dbReference type="InterPro" id="IPR043128">
    <property type="entry name" value="Rev_trsase/Diguanyl_cyclase"/>
</dbReference>
<dbReference type="InterPro" id="IPR007895">
    <property type="entry name" value="MASE1"/>
</dbReference>
<dbReference type="PROSITE" id="PS50887">
    <property type="entry name" value="GGDEF"/>
    <property type="match status" value="1"/>
</dbReference>
<reference evidence="11 12" key="1">
    <citation type="submission" date="2019-07" db="EMBL/GenBank/DDBJ databases">
        <title>The pathways for chlorine oxyanion respiration interact through the shared metabolite chlorate.</title>
        <authorList>
            <person name="Barnum T.P."/>
            <person name="Cheng Y."/>
            <person name="Hill K.A."/>
            <person name="Lucas L.N."/>
            <person name="Carlson H.K."/>
            <person name="Coates J.D."/>
        </authorList>
    </citation>
    <scope>NUCLEOTIDE SEQUENCE [LARGE SCALE GENOMIC DNA]</scope>
    <source>
        <strain evidence="11 12">BK-1</strain>
    </source>
</reference>
<dbReference type="EC" id="2.7.7.65" evidence="3"/>
<dbReference type="SMART" id="SM00267">
    <property type="entry name" value="GGDEF"/>
    <property type="match status" value="1"/>
</dbReference>
<sequence>MTFEMETEAAFVIHPTWNRLFLASRNNLGISLLLIILCGLLYYLLGLLSPYYRIDALAVPLVWLPSGLALVVVLLAGYRFALVALLGMALLAIQQGLPQSMVLGVVIGATLQAFLPALLLRMFGFNPRLERIRDVMLFVGMGGLFGPFLAASAGVVGLSNSLPGGGALLQIWLVWWLANSLGCLIITGFLLVWVTTGQEIIPAKNRLSLFVLLCGATAATLLGFIDTTTGQSSIVLFAVIPLTVFAALYCGRQGVTVLAMGALVAVMILMTSAPPHLQEASVLVNMTFNLGLIWMASFTGLVVAAAYSEQGAGDRYAYLAQHDGLTRLINRSTFEQRLEQAIQHAKREGRPQVHALMFIDLDDFKLINDQFGHATGDLVLRSLSDLLLSHVRSRDTVARLGGDEFVVLLENCSADCSRLMAERIATAIRGMLIPVENGNCQITASIGVTPIGDNTGTLASVLSAADAAHYQAKDEGKNQVHYRYVERVTDEC</sequence>
<evidence type="ECO:0000256" key="2">
    <source>
        <dbReference type="ARBA" id="ARBA00004651"/>
    </source>
</evidence>
<feature type="domain" description="GGDEF" evidence="10">
    <location>
        <begin position="352"/>
        <end position="485"/>
    </location>
</feature>
<keyword evidence="4" id="KW-1003">Cell membrane</keyword>
<dbReference type="InterPro" id="IPR000160">
    <property type="entry name" value="GGDEF_dom"/>
</dbReference>
<dbReference type="PANTHER" id="PTHR45138:SF9">
    <property type="entry name" value="DIGUANYLATE CYCLASE DGCM-RELATED"/>
    <property type="match status" value="1"/>
</dbReference>
<evidence type="ECO:0000256" key="1">
    <source>
        <dbReference type="ARBA" id="ARBA00001946"/>
    </source>
</evidence>
<evidence type="ECO:0000256" key="7">
    <source>
        <dbReference type="ARBA" id="ARBA00023136"/>
    </source>
</evidence>
<keyword evidence="7 9" id="KW-0472">Membrane</keyword>
<dbReference type="Gene3D" id="3.30.70.270">
    <property type="match status" value="1"/>
</dbReference>
<evidence type="ECO:0000256" key="8">
    <source>
        <dbReference type="ARBA" id="ARBA00034247"/>
    </source>
</evidence>
<protein>
    <recommendedName>
        <fullName evidence="3">diguanylate cyclase</fullName>
        <ecNumber evidence="3">2.7.7.65</ecNumber>
    </recommendedName>
</protein>
<comment type="catalytic activity">
    <reaction evidence="8">
        <text>2 GTP = 3',3'-c-di-GMP + 2 diphosphate</text>
        <dbReference type="Rhea" id="RHEA:24898"/>
        <dbReference type="ChEBI" id="CHEBI:33019"/>
        <dbReference type="ChEBI" id="CHEBI:37565"/>
        <dbReference type="ChEBI" id="CHEBI:58805"/>
        <dbReference type="EC" id="2.7.7.65"/>
    </reaction>
</comment>
<comment type="subcellular location">
    <subcellularLocation>
        <location evidence="2">Cell membrane</location>
        <topology evidence="2">Multi-pass membrane protein</topology>
    </subcellularLocation>
</comment>
<evidence type="ECO:0000259" key="10">
    <source>
        <dbReference type="PROSITE" id="PS50887"/>
    </source>
</evidence>
<dbReference type="OrthoDB" id="23692at2"/>
<feature type="transmembrane region" description="Helical" evidence="9">
    <location>
        <begin position="286"/>
        <end position="307"/>
    </location>
</feature>
<keyword evidence="12" id="KW-1185">Reference proteome</keyword>
<evidence type="ECO:0000256" key="3">
    <source>
        <dbReference type="ARBA" id="ARBA00012528"/>
    </source>
</evidence>
<feature type="transmembrane region" description="Helical" evidence="9">
    <location>
        <begin position="171"/>
        <end position="195"/>
    </location>
</feature>
<accession>A0A557SHR8</accession>
<evidence type="ECO:0000256" key="6">
    <source>
        <dbReference type="ARBA" id="ARBA00022989"/>
    </source>
</evidence>
<evidence type="ECO:0000256" key="4">
    <source>
        <dbReference type="ARBA" id="ARBA00022475"/>
    </source>
</evidence>
<dbReference type="GO" id="GO:0052621">
    <property type="term" value="F:diguanylate cyclase activity"/>
    <property type="evidence" value="ECO:0007669"/>
    <property type="project" value="UniProtKB-EC"/>
</dbReference>
<feature type="transmembrane region" description="Helical" evidence="9">
    <location>
        <begin position="207"/>
        <end position="225"/>
    </location>
</feature>
<proteinExistence type="predicted"/>
<dbReference type="InterPro" id="IPR050469">
    <property type="entry name" value="Diguanylate_Cyclase"/>
</dbReference>
<organism evidence="11 12">
    <name type="scientific">Sedimenticola selenatireducens</name>
    <dbReference type="NCBI Taxonomy" id="191960"/>
    <lineage>
        <taxon>Bacteria</taxon>
        <taxon>Pseudomonadati</taxon>
        <taxon>Pseudomonadota</taxon>
        <taxon>Gammaproteobacteria</taxon>
        <taxon>Chromatiales</taxon>
        <taxon>Sedimenticolaceae</taxon>
        <taxon>Sedimenticola</taxon>
    </lineage>
</organism>
<evidence type="ECO:0000313" key="12">
    <source>
        <dbReference type="Proteomes" id="UP000316649"/>
    </source>
</evidence>
<feature type="transmembrane region" description="Helical" evidence="9">
    <location>
        <begin position="257"/>
        <end position="274"/>
    </location>
</feature>
<feature type="transmembrane region" description="Helical" evidence="9">
    <location>
        <begin position="101"/>
        <end position="123"/>
    </location>
</feature>
<keyword evidence="5 9" id="KW-0812">Transmembrane</keyword>
<dbReference type="RefSeq" id="WP_144358086.1">
    <property type="nucleotide sequence ID" value="NZ_VMNH01000005.1"/>
</dbReference>
<dbReference type="Pfam" id="PF05231">
    <property type="entry name" value="MASE1"/>
    <property type="match status" value="1"/>
</dbReference>
<evidence type="ECO:0000256" key="5">
    <source>
        <dbReference type="ARBA" id="ARBA00022692"/>
    </source>
</evidence>
<gene>
    <name evidence="11" type="ORF">FHP88_05905</name>
</gene>
<dbReference type="Pfam" id="PF00990">
    <property type="entry name" value="GGDEF"/>
    <property type="match status" value="1"/>
</dbReference>
<name>A0A557SHR8_9GAMM</name>
<feature type="transmembrane region" description="Helical" evidence="9">
    <location>
        <begin position="57"/>
        <end position="81"/>
    </location>
</feature>
<dbReference type="GO" id="GO:0005886">
    <property type="term" value="C:plasma membrane"/>
    <property type="evidence" value="ECO:0007669"/>
    <property type="project" value="UniProtKB-SubCell"/>
</dbReference>
<comment type="cofactor">
    <cofactor evidence="1">
        <name>Mg(2+)</name>
        <dbReference type="ChEBI" id="CHEBI:18420"/>
    </cofactor>
</comment>
<keyword evidence="6 9" id="KW-1133">Transmembrane helix</keyword>
<dbReference type="NCBIfam" id="TIGR00254">
    <property type="entry name" value="GGDEF"/>
    <property type="match status" value="1"/>
</dbReference>
<dbReference type="InterPro" id="IPR029787">
    <property type="entry name" value="Nucleotide_cyclase"/>
</dbReference>
<evidence type="ECO:0000313" key="11">
    <source>
        <dbReference type="EMBL" id="TVO76957.1"/>
    </source>
</evidence>
<comment type="caution">
    <text evidence="11">The sequence shown here is derived from an EMBL/GenBank/DDBJ whole genome shotgun (WGS) entry which is preliminary data.</text>
</comment>
<feature type="transmembrane region" description="Helical" evidence="9">
    <location>
        <begin position="231"/>
        <end position="250"/>
    </location>
</feature>
<dbReference type="AlphaFoldDB" id="A0A557SHR8"/>
<dbReference type="FunFam" id="3.30.70.270:FF:000001">
    <property type="entry name" value="Diguanylate cyclase domain protein"/>
    <property type="match status" value="1"/>
</dbReference>